<sequence>MKGKPELKIKNICMLSTHGYFDPVPQLGRTDTGGQVVYVLQLAKALFKSKVKVDIYTRWFDFAKKQIDSVPDYPDVRIIRIPAGPEKFIRKEDIYDILPEFAENMIKFIKTNNLHYDLFHGHYVDAGIVTLDVAKAFGKPAFFTAHSIGAWKRERWL</sequence>
<comment type="caution">
    <text evidence="4">The sequence shown here is derived from an EMBL/GenBank/DDBJ whole genome shotgun (WGS) entry which is preliminary data.</text>
</comment>
<evidence type="ECO:0000259" key="3">
    <source>
        <dbReference type="Pfam" id="PF13439"/>
    </source>
</evidence>
<keyword evidence="2" id="KW-0808">Transferase</keyword>
<dbReference type="AlphaFoldDB" id="X1G170"/>
<dbReference type="Gene3D" id="3.40.50.2000">
    <property type="entry name" value="Glycogen Phosphorylase B"/>
    <property type="match status" value="1"/>
</dbReference>
<gene>
    <name evidence="4" type="ORF">S03H2_39724</name>
</gene>
<name>X1G170_9ZZZZ</name>
<dbReference type="Pfam" id="PF13439">
    <property type="entry name" value="Glyco_transf_4"/>
    <property type="match status" value="1"/>
</dbReference>
<dbReference type="SUPFAM" id="SSF53756">
    <property type="entry name" value="UDP-Glycosyltransferase/glycogen phosphorylase"/>
    <property type="match status" value="1"/>
</dbReference>
<evidence type="ECO:0000256" key="1">
    <source>
        <dbReference type="ARBA" id="ARBA00022676"/>
    </source>
</evidence>
<dbReference type="GO" id="GO:0016757">
    <property type="term" value="F:glycosyltransferase activity"/>
    <property type="evidence" value="ECO:0007669"/>
    <property type="project" value="UniProtKB-KW"/>
</dbReference>
<dbReference type="PANTHER" id="PTHR46039">
    <property type="entry name" value="SUCROSE-PHOSPHATE SYNTHASE 3-RELATED"/>
    <property type="match status" value="1"/>
</dbReference>
<evidence type="ECO:0000313" key="4">
    <source>
        <dbReference type="EMBL" id="GAH50962.1"/>
    </source>
</evidence>
<keyword evidence="1" id="KW-0328">Glycosyltransferase</keyword>
<dbReference type="PANTHER" id="PTHR46039:SF5">
    <property type="entry name" value="SUCROSE-PHOSPHATE SYNTHASE 3-RELATED"/>
    <property type="match status" value="1"/>
</dbReference>
<accession>X1G170</accession>
<dbReference type="EMBL" id="BARU01024586">
    <property type="protein sequence ID" value="GAH50962.1"/>
    <property type="molecule type" value="Genomic_DNA"/>
</dbReference>
<proteinExistence type="predicted"/>
<reference evidence="4" key="1">
    <citation type="journal article" date="2014" name="Front. Microbiol.">
        <title>High frequency of phylogenetically diverse reductive dehalogenase-homologous genes in deep subseafloor sedimentary metagenomes.</title>
        <authorList>
            <person name="Kawai M."/>
            <person name="Futagami T."/>
            <person name="Toyoda A."/>
            <person name="Takaki Y."/>
            <person name="Nishi S."/>
            <person name="Hori S."/>
            <person name="Arai W."/>
            <person name="Tsubouchi T."/>
            <person name="Morono Y."/>
            <person name="Uchiyama I."/>
            <person name="Ito T."/>
            <person name="Fujiyama A."/>
            <person name="Inagaki F."/>
            <person name="Takami H."/>
        </authorList>
    </citation>
    <scope>NUCLEOTIDE SEQUENCE</scope>
    <source>
        <strain evidence="4">Expedition CK06-06</strain>
    </source>
</reference>
<dbReference type="InterPro" id="IPR028098">
    <property type="entry name" value="Glyco_trans_4-like_N"/>
</dbReference>
<organism evidence="4">
    <name type="scientific">marine sediment metagenome</name>
    <dbReference type="NCBI Taxonomy" id="412755"/>
    <lineage>
        <taxon>unclassified sequences</taxon>
        <taxon>metagenomes</taxon>
        <taxon>ecological metagenomes</taxon>
    </lineage>
</organism>
<protein>
    <recommendedName>
        <fullName evidence="3">Glycosyltransferase subfamily 4-like N-terminal domain-containing protein</fullName>
    </recommendedName>
</protein>
<evidence type="ECO:0000256" key="2">
    <source>
        <dbReference type="ARBA" id="ARBA00022679"/>
    </source>
</evidence>
<feature type="non-terminal residue" evidence="4">
    <location>
        <position position="157"/>
    </location>
</feature>
<feature type="domain" description="Glycosyltransferase subfamily 4-like N-terminal" evidence="3">
    <location>
        <begin position="33"/>
        <end position="153"/>
    </location>
</feature>
<dbReference type="InterPro" id="IPR044161">
    <property type="entry name" value="SPS"/>
</dbReference>